<feature type="binding site" evidence="4">
    <location>
        <begin position="136"/>
        <end position="144"/>
    </location>
    <ligand>
        <name>ATP</name>
        <dbReference type="ChEBI" id="CHEBI:30616"/>
    </ligand>
</feature>
<reference evidence="6 7" key="1">
    <citation type="submission" date="2020-08" db="EMBL/GenBank/DDBJ databases">
        <title>Genomic Encyclopedia of Type Strains, Phase IV (KMG-IV): sequencing the most valuable type-strain genomes for metagenomic binning, comparative biology and taxonomic classification.</title>
        <authorList>
            <person name="Goeker M."/>
        </authorList>
    </citation>
    <scope>NUCLEOTIDE SEQUENCE [LARGE SCALE GENOMIC DNA]</scope>
    <source>
        <strain evidence="6 7">DSM 19612</strain>
    </source>
</reference>
<protein>
    <recommendedName>
        <fullName evidence="5">5-formyltetrahydrofolate cyclo-ligase</fullName>
        <ecNumber evidence="5">6.3.3.2</ecNumber>
    </recommendedName>
</protein>
<keyword evidence="3 4" id="KW-0067">ATP-binding</keyword>
<comment type="similarity">
    <text evidence="1 5">Belongs to the 5-formyltetrahydrofolate cyclo-ligase family.</text>
</comment>
<dbReference type="PANTHER" id="PTHR23407">
    <property type="entry name" value="ATPASE INHIBITOR/5-FORMYLTETRAHYDROFOLATE CYCLO-LIGASE"/>
    <property type="match status" value="1"/>
</dbReference>
<keyword evidence="2 4" id="KW-0547">Nucleotide-binding</keyword>
<keyword evidence="5" id="KW-0479">Metal-binding</keyword>
<dbReference type="GO" id="GO:0005524">
    <property type="term" value="F:ATP binding"/>
    <property type="evidence" value="ECO:0007669"/>
    <property type="project" value="UniProtKB-KW"/>
</dbReference>
<feature type="binding site" evidence="4">
    <location>
        <begin position="5"/>
        <end position="9"/>
    </location>
    <ligand>
        <name>ATP</name>
        <dbReference type="ChEBI" id="CHEBI:30616"/>
    </ligand>
</feature>
<dbReference type="EMBL" id="JACHGH010000008">
    <property type="protein sequence ID" value="MBB6454275.1"/>
    <property type="molecule type" value="Genomic_DNA"/>
</dbReference>
<comment type="catalytic activity">
    <reaction evidence="5">
        <text>(6S)-5-formyl-5,6,7,8-tetrahydrofolate + ATP = (6R)-5,10-methenyltetrahydrofolate + ADP + phosphate</text>
        <dbReference type="Rhea" id="RHEA:10488"/>
        <dbReference type="ChEBI" id="CHEBI:30616"/>
        <dbReference type="ChEBI" id="CHEBI:43474"/>
        <dbReference type="ChEBI" id="CHEBI:57455"/>
        <dbReference type="ChEBI" id="CHEBI:57457"/>
        <dbReference type="ChEBI" id="CHEBI:456216"/>
        <dbReference type="EC" id="6.3.3.2"/>
    </reaction>
</comment>
<evidence type="ECO:0000313" key="7">
    <source>
        <dbReference type="Proteomes" id="UP000581688"/>
    </source>
</evidence>
<dbReference type="AlphaFoldDB" id="A0A841Q7C2"/>
<feature type="binding site" evidence="4">
    <location>
        <position position="56"/>
    </location>
    <ligand>
        <name>substrate</name>
    </ligand>
</feature>
<dbReference type="InterPro" id="IPR024185">
    <property type="entry name" value="FTHF_cligase-like_sf"/>
</dbReference>
<evidence type="ECO:0000256" key="5">
    <source>
        <dbReference type="RuleBase" id="RU361279"/>
    </source>
</evidence>
<dbReference type="GO" id="GO:0035999">
    <property type="term" value="P:tetrahydrofolate interconversion"/>
    <property type="evidence" value="ECO:0007669"/>
    <property type="project" value="TreeGrafter"/>
</dbReference>
<evidence type="ECO:0000256" key="4">
    <source>
        <dbReference type="PIRSR" id="PIRSR006806-1"/>
    </source>
</evidence>
<evidence type="ECO:0000256" key="2">
    <source>
        <dbReference type="ARBA" id="ARBA00022741"/>
    </source>
</evidence>
<dbReference type="InterPro" id="IPR037171">
    <property type="entry name" value="NagB/RpiA_transferase-like"/>
</dbReference>
<dbReference type="GO" id="GO:0009396">
    <property type="term" value="P:folic acid-containing compound biosynthetic process"/>
    <property type="evidence" value="ECO:0007669"/>
    <property type="project" value="TreeGrafter"/>
</dbReference>
<gene>
    <name evidence="6" type="ORF">HNQ94_002750</name>
</gene>
<dbReference type="SUPFAM" id="SSF100950">
    <property type="entry name" value="NagB/RpiA/CoA transferase-like"/>
    <property type="match status" value="1"/>
</dbReference>
<proteinExistence type="inferred from homology"/>
<dbReference type="RefSeq" id="WP_174494661.1">
    <property type="nucleotide sequence ID" value="NZ_CADDWK010000001.1"/>
</dbReference>
<dbReference type="Gene3D" id="3.40.50.10420">
    <property type="entry name" value="NagB/RpiA/CoA transferase-like"/>
    <property type="match status" value="1"/>
</dbReference>
<dbReference type="Proteomes" id="UP000581688">
    <property type="component" value="Unassembled WGS sequence"/>
</dbReference>
<dbReference type="PANTHER" id="PTHR23407:SF1">
    <property type="entry name" value="5-FORMYLTETRAHYDROFOLATE CYCLO-LIGASE"/>
    <property type="match status" value="1"/>
</dbReference>
<name>A0A841Q7C2_9BACI</name>
<sequence length="188" mass="22022">MDNEKNLLRNKGKSLLESVREEKRNELSLKLTNHVIHTSWWKEATTIGITISMEHEWNTRYLIEAAWKEGKKVGVPKCFPKDNHKMVFYHFTDFKDLEKVYFGLFEPNPNKSKLVTKEEIELLFVPGLLFDSKGFRIGYGGGYYDRYLKGFEQTSLSIAMEKQIITNVPRDQYDQPVKHIITENGVLF</sequence>
<dbReference type="Pfam" id="PF01812">
    <property type="entry name" value="5-FTHF_cyc-lig"/>
    <property type="match status" value="1"/>
</dbReference>
<dbReference type="PIRSF" id="PIRSF006806">
    <property type="entry name" value="FTHF_cligase"/>
    <property type="match status" value="1"/>
</dbReference>
<dbReference type="GO" id="GO:0030272">
    <property type="term" value="F:5-formyltetrahydrofolate cyclo-ligase activity"/>
    <property type="evidence" value="ECO:0007669"/>
    <property type="project" value="UniProtKB-EC"/>
</dbReference>
<feature type="binding site" evidence="4">
    <location>
        <position position="51"/>
    </location>
    <ligand>
        <name>substrate</name>
    </ligand>
</feature>
<keyword evidence="6" id="KW-0436">Ligase</keyword>
<dbReference type="NCBIfam" id="TIGR02727">
    <property type="entry name" value="MTHFS_bact"/>
    <property type="match status" value="1"/>
</dbReference>
<accession>A0A841Q7C2</accession>
<organism evidence="6 7">
    <name type="scientific">Salirhabdus euzebyi</name>
    <dbReference type="NCBI Taxonomy" id="394506"/>
    <lineage>
        <taxon>Bacteria</taxon>
        <taxon>Bacillati</taxon>
        <taxon>Bacillota</taxon>
        <taxon>Bacilli</taxon>
        <taxon>Bacillales</taxon>
        <taxon>Bacillaceae</taxon>
        <taxon>Salirhabdus</taxon>
    </lineage>
</organism>
<evidence type="ECO:0000256" key="3">
    <source>
        <dbReference type="ARBA" id="ARBA00022840"/>
    </source>
</evidence>
<comment type="caution">
    <text evidence="6">The sequence shown here is derived from an EMBL/GenBank/DDBJ whole genome shotgun (WGS) entry which is preliminary data.</text>
</comment>
<dbReference type="EC" id="6.3.3.2" evidence="5"/>
<keyword evidence="5" id="KW-0460">Magnesium</keyword>
<evidence type="ECO:0000313" key="6">
    <source>
        <dbReference type="EMBL" id="MBB6454275.1"/>
    </source>
</evidence>
<dbReference type="InterPro" id="IPR002698">
    <property type="entry name" value="FTHF_cligase"/>
</dbReference>
<keyword evidence="7" id="KW-1185">Reference proteome</keyword>
<dbReference type="GO" id="GO:0046872">
    <property type="term" value="F:metal ion binding"/>
    <property type="evidence" value="ECO:0007669"/>
    <property type="project" value="UniProtKB-KW"/>
</dbReference>
<comment type="cofactor">
    <cofactor evidence="5">
        <name>Mg(2+)</name>
        <dbReference type="ChEBI" id="CHEBI:18420"/>
    </cofactor>
</comment>
<evidence type="ECO:0000256" key="1">
    <source>
        <dbReference type="ARBA" id="ARBA00010638"/>
    </source>
</evidence>